<dbReference type="EMBL" id="JBHTBS010000010">
    <property type="protein sequence ID" value="MFC7338900.1"/>
    <property type="molecule type" value="Genomic_DNA"/>
</dbReference>
<reference evidence="2" key="1">
    <citation type="journal article" date="2019" name="Int. J. Syst. Evol. Microbiol.">
        <title>The Global Catalogue of Microorganisms (GCM) 10K type strain sequencing project: providing services to taxonomists for standard genome sequencing and annotation.</title>
        <authorList>
            <consortium name="The Broad Institute Genomics Platform"/>
            <consortium name="The Broad Institute Genome Sequencing Center for Infectious Disease"/>
            <person name="Wu L."/>
            <person name="Ma J."/>
        </authorList>
    </citation>
    <scope>NUCLEOTIDE SEQUENCE [LARGE SCALE GENOMIC DNA]</scope>
    <source>
        <strain evidence="2">CGMCC 4.1467</strain>
    </source>
</reference>
<sequence>MRALEELRARIDLSDDELIRAVERLAKTEAAWREAIEAGLITEEEIAQMHASMPETLRETKKLVAEVQLQDEMAAVVALSALRKHRDGNLEDALPLLRRTVATYYRGISSEPSPLQESFLERVDGLAESDPELKSLLEQP</sequence>
<dbReference type="Proteomes" id="UP001596472">
    <property type="component" value="Unassembled WGS sequence"/>
</dbReference>
<keyword evidence="2" id="KW-1185">Reference proteome</keyword>
<evidence type="ECO:0000313" key="2">
    <source>
        <dbReference type="Proteomes" id="UP001596472"/>
    </source>
</evidence>
<proteinExistence type="predicted"/>
<name>A0ABW2LBF5_9BACT</name>
<gene>
    <name evidence="1" type="ORF">ACFQY0_17015</name>
</gene>
<organism evidence="1 2">
    <name type="scientific">Haloferula chungangensis</name>
    <dbReference type="NCBI Taxonomy" id="1048331"/>
    <lineage>
        <taxon>Bacteria</taxon>
        <taxon>Pseudomonadati</taxon>
        <taxon>Verrucomicrobiota</taxon>
        <taxon>Verrucomicrobiia</taxon>
        <taxon>Verrucomicrobiales</taxon>
        <taxon>Verrucomicrobiaceae</taxon>
        <taxon>Haloferula</taxon>
    </lineage>
</organism>
<accession>A0ABW2LBF5</accession>
<comment type="caution">
    <text evidence="1">The sequence shown here is derived from an EMBL/GenBank/DDBJ whole genome shotgun (WGS) entry which is preliminary data.</text>
</comment>
<evidence type="ECO:0000313" key="1">
    <source>
        <dbReference type="EMBL" id="MFC7338900.1"/>
    </source>
</evidence>
<protein>
    <submittedName>
        <fullName evidence="1">Uncharacterized protein</fullName>
    </submittedName>
</protein>